<sequence length="127" mass="14967">MEIHCRGKCPQFLFEIFKCGACSFQLKRYQKNDWLIPLEEGYESWEEFVCKVKRIPVNTHQVLCFNGPKQKPKNCEEVNHIFVIRGDFKSTNICPCIRECTFFYQTHRNSFKLQPARAPSTSKKANI</sequence>
<protein>
    <submittedName>
        <fullName evidence="2">Uncharacterized protein</fullName>
    </submittedName>
</protein>
<accession>A0AC35FSD4</accession>
<dbReference type="WBParaSite" id="PS1159_v2.g2035.t1">
    <property type="protein sequence ID" value="PS1159_v2.g2035.t1"/>
    <property type="gene ID" value="PS1159_v2.g2035"/>
</dbReference>
<evidence type="ECO:0000313" key="1">
    <source>
        <dbReference type="Proteomes" id="UP000887580"/>
    </source>
</evidence>
<name>A0AC35FSD4_9BILA</name>
<organism evidence="1 2">
    <name type="scientific">Panagrolaimus sp. PS1159</name>
    <dbReference type="NCBI Taxonomy" id="55785"/>
    <lineage>
        <taxon>Eukaryota</taxon>
        <taxon>Metazoa</taxon>
        <taxon>Ecdysozoa</taxon>
        <taxon>Nematoda</taxon>
        <taxon>Chromadorea</taxon>
        <taxon>Rhabditida</taxon>
        <taxon>Tylenchina</taxon>
        <taxon>Panagrolaimomorpha</taxon>
        <taxon>Panagrolaimoidea</taxon>
        <taxon>Panagrolaimidae</taxon>
        <taxon>Panagrolaimus</taxon>
    </lineage>
</organism>
<dbReference type="Proteomes" id="UP000887580">
    <property type="component" value="Unplaced"/>
</dbReference>
<reference evidence="2" key="1">
    <citation type="submission" date="2022-11" db="UniProtKB">
        <authorList>
            <consortium name="WormBaseParasite"/>
        </authorList>
    </citation>
    <scope>IDENTIFICATION</scope>
</reference>
<evidence type="ECO:0000313" key="2">
    <source>
        <dbReference type="WBParaSite" id="PS1159_v2.g2035.t1"/>
    </source>
</evidence>
<proteinExistence type="predicted"/>